<reference evidence="1" key="1">
    <citation type="submission" date="2015-08" db="EMBL/GenBank/DDBJ databases">
        <authorList>
            <person name="Babu N.S."/>
            <person name="Beckwith C.J."/>
            <person name="Beseler K.G."/>
            <person name="Brison A."/>
            <person name="Carone J.V."/>
            <person name="Caskin T.P."/>
            <person name="Diamond M."/>
            <person name="Durham M.E."/>
            <person name="Foxe J.M."/>
            <person name="Go M."/>
            <person name="Henderson B.A."/>
            <person name="Jones I.B."/>
            <person name="McGettigan J.A."/>
            <person name="Micheletti S.J."/>
            <person name="Nasrallah M.E."/>
            <person name="Ortiz D."/>
            <person name="Piller C.R."/>
            <person name="Privatt S.R."/>
            <person name="Schneider S.L."/>
            <person name="Sharp S."/>
            <person name="Smith T.C."/>
            <person name="Stanton J.D."/>
            <person name="Ullery H.E."/>
            <person name="Wilson R.J."/>
            <person name="Serrano M.G."/>
            <person name="Buck G."/>
            <person name="Lee V."/>
            <person name="Wang Y."/>
            <person name="Carvalho R."/>
            <person name="Voegtly L."/>
            <person name="Shi R."/>
            <person name="Duckworth R."/>
            <person name="Johnson A."/>
            <person name="Loviza R."/>
            <person name="Walstead R."/>
            <person name="Shah Z."/>
            <person name="Kiflezghi M."/>
            <person name="Wade K."/>
            <person name="Ball S.L."/>
            <person name="Bradley K.W."/>
            <person name="Asai D.J."/>
            <person name="Bowman C.A."/>
            <person name="Russell D.A."/>
            <person name="Pope W.H."/>
            <person name="Jacobs-Sera D."/>
            <person name="Hendrix R.W."/>
            <person name="Hatfull G.F."/>
        </authorList>
    </citation>
    <scope>NUCLEOTIDE SEQUENCE</scope>
</reference>
<dbReference type="AlphaFoldDB" id="A0A2P2CD15"/>
<dbReference type="InterPro" id="IPR005560">
    <property type="entry name" value="Csp_YhjQ"/>
</dbReference>
<gene>
    <name evidence="1" type="ORF">NOCA1190140</name>
</gene>
<sequence length="133" mass="14356">MAHTQMLESYPKDLGGIDKEKLAECIAACFECAQVCTACADACLSEDMVAELTKCIRTNLDCADICHATGSALSRHTGYDANLTRAFLEACATACKACGDECAQHAEMHEHCRICAEACRRCEEACRALLVTL</sequence>
<proteinExistence type="predicted"/>
<dbReference type="PANTHER" id="PTHR37310">
    <property type="entry name" value="CYTOPLASMIC PROTEIN-RELATED"/>
    <property type="match status" value="1"/>
</dbReference>
<evidence type="ECO:0008006" key="2">
    <source>
        <dbReference type="Google" id="ProtNLM"/>
    </source>
</evidence>
<dbReference type="InterPro" id="IPR044543">
    <property type="entry name" value="YHJQ-like"/>
</dbReference>
<dbReference type="PANTHER" id="PTHR37310:SF1">
    <property type="entry name" value="CYTOPLASMIC PROTEIN"/>
    <property type="match status" value="1"/>
</dbReference>
<accession>A0A2P2CD15</accession>
<dbReference type="CDD" id="cd08026">
    <property type="entry name" value="DUF326"/>
    <property type="match status" value="1"/>
</dbReference>
<dbReference type="Pfam" id="PF03860">
    <property type="entry name" value="Csp"/>
    <property type="match status" value="1"/>
</dbReference>
<dbReference type="EMBL" id="CZKB01000011">
    <property type="protein sequence ID" value="CUR59865.1"/>
    <property type="molecule type" value="Genomic_DNA"/>
</dbReference>
<protein>
    <recommendedName>
        <fullName evidence="2">Ferredoxin</fullName>
    </recommendedName>
</protein>
<name>A0A2P2CD15_9ZZZZ</name>
<dbReference type="Gene3D" id="1.20.1270.360">
    <property type="match status" value="1"/>
</dbReference>
<evidence type="ECO:0000313" key="1">
    <source>
        <dbReference type="EMBL" id="CUR59865.1"/>
    </source>
</evidence>
<organism evidence="1">
    <name type="scientific">metagenome</name>
    <dbReference type="NCBI Taxonomy" id="256318"/>
    <lineage>
        <taxon>unclassified sequences</taxon>
        <taxon>metagenomes</taxon>
    </lineage>
</organism>